<dbReference type="OrthoDB" id="191139at2759"/>
<dbReference type="PANTHER" id="PTHR24320:SF152">
    <property type="entry name" value="SHORT-CHAIN DEHYDROGENASE_REDUCTASE FAMILY PROTEIN"/>
    <property type="match status" value="1"/>
</dbReference>
<comment type="caution">
    <text evidence="3">The sequence shown here is derived from an EMBL/GenBank/DDBJ whole genome shotgun (WGS) entry which is preliminary data.</text>
</comment>
<evidence type="ECO:0000256" key="2">
    <source>
        <dbReference type="ARBA" id="ARBA00023002"/>
    </source>
</evidence>
<dbReference type="InterPro" id="IPR036291">
    <property type="entry name" value="NAD(P)-bd_dom_sf"/>
</dbReference>
<evidence type="ECO:0000313" key="3">
    <source>
        <dbReference type="EMBL" id="KAG2189623.1"/>
    </source>
</evidence>
<gene>
    <name evidence="3" type="ORF">INT46_005825</name>
</gene>
<evidence type="ECO:0000313" key="4">
    <source>
        <dbReference type="Proteomes" id="UP000650833"/>
    </source>
</evidence>
<keyword evidence="2" id="KW-0560">Oxidoreductase</keyword>
<dbReference type="Pfam" id="PF00106">
    <property type="entry name" value="adh_short"/>
    <property type="match status" value="1"/>
</dbReference>
<name>A0A8H7URQ4_9FUNG</name>
<accession>A0A8H7URQ4</accession>
<protein>
    <submittedName>
        <fullName evidence="3">Uncharacterized protein</fullName>
    </submittedName>
</protein>
<keyword evidence="4" id="KW-1185">Reference proteome</keyword>
<organism evidence="3 4">
    <name type="scientific">Mucor plumbeus</name>
    <dbReference type="NCBI Taxonomy" id="97098"/>
    <lineage>
        <taxon>Eukaryota</taxon>
        <taxon>Fungi</taxon>
        <taxon>Fungi incertae sedis</taxon>
        <taxon>Mucoromycota</taxon>
        <taxon>Mucoromycotina</taxon>
        <taxon>Mucoromycetes</taxon>
        <taxon>Mucorales</taxon>
        <taxon>Mucorineae</taxon>
        <taxon>Mucoraceae</taxon>
        <taxon>Mucor</taxon>
    </lineage>
</organism>
<dbReference type="EMBL" id="JAEPRC010001344">
    <property type="protein sequence ID" value="KAG2189623.1"/>
    <property type="molecule type" value="Genomic_DNA"/>
</dbReference>
<sequence length="88" mass="9859">MLFGNGQKGAIVILAYRNEEKTLKVVEEIKAQTENPNVKFIQLNLLKLSSVKDFTDQFLARHNKLHTLITNAGVMVCPFNLSEDGIEA</sequence>
<dbReference type="InterPro" id="IPR002347">
    <property type="entry name" value="SDR_fam"/>
</dbReference>
<reference evidence="3" key="1">
    <citation type="submission" date="2020-12" db="EMBL/GenBank/DDBJ databases">
        <title>Metabolic potential, ecology and presence of endohyphal bacteria is reflected in genomic diversity of Mucoromycotina.</title>
        <authorList>
            <person name="Muszewska A."/>
            <person name="Okrasinska A."/>
            <person name="Steczkiewicz K."/>
            <person name="Drgas O."/>
            <person name="Orlowska M."/>
            <person name="Perlinska-Lenart U."/>
            <person name="Aleksandrzak-Piekarczyk T."/>
            <person name="Szatraj K."/>
            <person name="Zielenkiewicz U."/>
            <person name="Pilsyk S."/>
            <person name="Malc E."/>
            <person name="Mieczkowski P."/>
            <person name="Kruszewska J.S."/>
            <person name="Biernat P."/>
            <person name="Pawlowska J."/>
        </authorList>
    </citation>
    <scope>NUCLEOTIDE SEQUENCE</scope>
    <source>
        <strain evidence="3">CBS 226.32</strain>
    </source>
</reference>
<dbReference type="Proteomes" id="UP000650833">
    <property type="component" value="Unassembled WGS sequence"/>
</dbReference>
<dbReference type="PANTHER" id="PTHR24320">
    <property type="entry name" value="RETINOL DEHYDROGENASE"/>
    <property type="match status" value="1"/>
</dbReference>
<dbReference type="GO" id="GO:0016491">
    <property type="term" value="F:oxidoreductase activity"/>
    <property type="evidence" value="ECO:0007669"/>
    <property type="project" value="UniProtKB-KW"/>
</dbReference>
<dbReference type="AlphaFoldDB" id="A0A8H7URQ4"/>
<proteinExistence type="inferred from homology"/>
<dbReference type="SUPFAM" id="SSF51735">
    <property type="entry name" value="NAD(P)-binding Rossmann-fold domains"/>
    <property type="match status" value="1"/>
</dbReference>
<dbReference type="Gene3D" id="3.40.50.720">
    <property type="entry name" value="NAD(P)-binding Rossmann-like Domain"/>
    <property type="match status" value="1"/>
</dbReference>
<comment type="similarity">
    <text evidence="1">Belongs to the short-chain dehydrogenases/reductases (SDR) family.</text>
</comment>
<evidence type="ECO:0000256" key="1">
    <source>
        <dbReference type="ARBA" id="ARBA00006484"/>
    </source>
</evidence>